<feature type="binding site" description="in other chain" evidence="9">
    <location>
        <position position="103"/>
    </location>
    <ligand>
        <name>substrate</name>
        <note>ligand shared between dimeric partners</note>
    </ligand>
</feature>
<reference evidence="13" key="1">
    <citation type="submission" date="2020-08" db="EMBL/GenBank/DDBJ databases">
        <title>Genome public.</title>
        <authorList>
            <person name="Liu C."/>
            <person name="Sun Q."/>
        </authorList>
    </citation>
    <scope>NUCLEOTIDE SEQUENCE</scope>
    <source>
        <strain evidence="13">NSJ-52</strain>
    </source>
</reference>
<comment type="subunit">
    <text evidence="2 7">Homodimer.</text>
</comment>
<feature type="domain" description="6-phosphogluconate dehydrogenase C-terminal" evidence="12">
    <location>
        <begin position="180"/>
        <end position="469"/>
    </location>
</feature>
<dbReference type="NCBIfam" id="NF006765">
    <property type="entry name" value="PRK09287.1"/>
    <property type="match status" value="1"/>
</dbReference>
<keyword evidence="4 7" id="KW-0560">Oxidoreductase</keyword>
<dbReference type="InterPro" id="IPR036291">
    <property type="entry name" value="NAD(P)-bd_dom_sf"/>
</dbReference>
<dbReference type="Pfam" id="PF00393">
    <property type="entry name" value="6PGD"/>
    <property type="match status" value="1"/>
</dbReference>
<evidence type="ECO:0000256" key="4">
    <source>
        <dbReference type="ARBA" id="ARBA00023002"/>
    </source>
</evidence>
<dbReference type="RefSeq" id="WP_155152901.1">
    <property type="nucleotide sequence ID" value="NZ_JACOPQ010000004.1"/>
</dbReference>
<gene>
    <name evidence="13" type="primary">gnd</name>
    <name evidence="13" type="ORF">H8S62_06880</name>
</gene>
<proteinExistence type="inferred from homology"/>
<dbReference type="UniPathway" id="UPA00115">
    <property type="reaction ID" value="UER00410"/>
</dbReference>
<protein>
    <recommendedName>
        <fullName evidence="7 11">6-phosphogluconate dehydrogenase, decarboxylating</fullName>
        <ecNumber evidence="7 11">1.1.1.44</ecNumber>
    </recommendedName>
</protein>
<feature type="binding site" evidence="10">
    <location>
        <begin position="34"/>
        <end position="36"/>
    </location>
    <ligand>
        <name>NADP(+)</name>
        <dbReference type="ChEBI" id="CHEBI:58349"/>
    </ligand>
</feature>
<evidence type="ECO:0000313" key="13">
    <source>
        <dbReference type="EMBL" id="MBC5736733.1"/>
    </source>
</evidence>
<evidence type="ECO:0000256" key="11">
    <source>
        <dbReference type="RuleBase" id="RU000485"/>
    </source>
</evidence>
<feature type="binding site" evidence="9">
    <location>
        <position position="447"/>
    </location>
    <ligand>
        <name>substrate</name>
        <note>ligand shared between dimeric partners</note>
    </ligand>
</feature>
<dbReference type="InterPro" id="IPR013328">
    <property type="entry name" value="6PGD_dom2"/>
</dbReference>
<dbReference type="GO" id="GO:0004616">
    <property type="term" value="F:phosphogluconate dehydrogenase (decarboxylating) activity"/>
    <property type="evidence" value="ECO:0007669"/>
    <property type="project" value="UniProtKB-EC"/>
</dbReference>
<dbReference type="InterPro" id="IPR008927">
    <property type="entry name" value="6-PGluconate_DH-like_C_sf"/>
</dbReference>
<comment type="caution">
    <text evidence="13">The sequence shown here is derived from an EMBL/GenBank/DDBJ whole genome shotgun (WGS) entry which is preliminary data.</text>
</comment>
<feature type="binding site" description="in other chain" evidence="9">
    <location>
        <position position="262"/>
    </location>
    <ligand>
        <name>substrate</name>
        <note>ligand shared between dimeric partners</note>
    </ligand>
</feature>
<keyword evidence="5 11" id="KW-0311">Gluconate utilization</keyword>
<evidence type="ECO:0000256" key="3">
    <source>
        <dbReference type="ARBA" id="ARBA00022857"/>
    </source>
</evidence>
<dbReference type="PROSITE" id="PS00461">
    <property type="entry name" value="6PGD"/>
    <property type="match status" value="1"/>
</dbReference>
<dbReference type="Gene3D" id="1.10.1040.10">
    <property type="entry name" value="N-(1-d-carboxylethyl)-l-norvaline Dehydrogenase, domain 2"/>
    <property type="match status" value="1"/>
</dbReference>
<dbReference type="Proteomes" id="UP000607645">
    <property type="component" value="Unassembled WGS sequence"/>
</dbReference>
<dbReference type="GO" id="GO:0050661">
    <property type="term" value="F:NADP binding"/>
    <property type="evidence" value="ECO:0007669"/>
    <property type="project" value="InterPro"/>
</dbReference>
<keyword evidence="6 7" id="KW-0570">Pentose shunt</keyword>
<evidence type="ECO:0000259" key="12">
    <source>
        <dbReference type="SMART" id="SM01350"/>
    </source>
</evidence>
<dbReference type="InterPro" id="IPR006184">
    <property type="entry name" value="6PGdom_BS"/>
</dbReference>
<dbReference type="PRINTS" id="PR00076">
    <property type="entry name" value="6PGDHDRGNASE"/>
</dbReference>
<dbReference type="SUPFAM" id="SSF51735">
    <property type="entry name" value="NAD(P)-binding Rossmann-fold domains"/>
    <property type="match status" value="1"/>
</dbReference>
<dbReference type="FunFam" id="3.40.50.720:FF:000007">
    <property type="entry name" value="6-phosphogluconate dehydrogenase, decarboxylating"/>
    <property type="match status" value="1"/>
</dbReference>
<feature type="active site" description="Proton donor" evidence="8">
    <location>
        <position position="191"/>
    </location>
</feature>
<feature type="active site" description="Proton acceptor" evidence="8">
    <location>
        <position position="184"/>
    </location>
</feature>
<accession>A0A8J6JIH3</accession>
<name>A0A8J6JIH3_9FIRM</name>
<dbReference type="Gene3D" id="1.20.5.320">
    <property type="entry name" value="6-Phosphogluconate Dehydrogenase, domain 3"/>
    <property type="match status" value="1"/>
</dbReference>
<feature type="binding site" evidence="10">
    <location>
        <position position="103"/>
    </location>
    <ligand>
        <name>NADP(+)</name>
        <dbReference type="ChEBI" id="CHEBI:58349"/>
    </ligand>
</feature>
<evidence type="ECO:0000256" key="1">
    <source>
        <dbReference type="ARBA" id="ARBA00008419"/>
    </source>
</evidence>
<organism evidence="13 14">
    <name type="scientific">Lawsonibacter faecis</name>
    <dbReference type="NCBI Taxonomy" id="2763052"/>
    <lineage>
        <taxon>Bacteria</taxon>
        <taxon>Bacillati</taxon>
        <taxon>Bacillota</taxon>
        <taxon>Clostridia</taxon>
        <taxon>Eubacteriales</taxon>
        <taxon>Oscillospiraceae</taxon>
        <taxon>Lawsonibacter</taxon>
    </lineage>
</organism>
<feature type="binding site" evidence="10">
    <location>
        <begin position="11"/>
        <end position="16"/>
    </location>
    <ligand>
        <name>NADP(+)</name>
        <dbReference type="ChEBI" id="CHEBI:58349"/>
    </ligand>
</feature>
<comment type="catalytic activity">
    <reaction evidence="7 11">
        <text>6-phospho-D-gluconate + NADP(+) = D-ribulose 5-phosphate + CO2 + NADPH</text>
        <dbReference type="Rhea" id="RHEA:10116"/>
        <dbReference type="ChEBI" id="CHEBI:16526"/>
        <dbReference type="ChEBI" id="CHEBI:57783"/>
        <dbReference type="ChEBI" id="CHEBI:58121"/>
        <dbReference type="ChEBI" id="CHEBI:58349"/>
        <dbReference type="ChEBI" id="CHEBI:58759"/>
        <dbReference type="EC" id="1.1.1.44"/>
    </reaction>
</comment>
<comment type="similarity">
    <text evidence="1 7 11">Belongs to the 6-phosphogluconate dehydrogenase family.</text>
</comment>
<evidence type="ECO:0000256" key="9">
    <source>
        <dbReference type="PIRSR" id="PIRSR000109-2"/>
    </source>
</evidence>
<comment type="function">
    <text evidence="7">Catalyzes the oxidative decarboxylation of 6-phosphogluconate to ribulose 5-phosphate and CO(2), with concomitant reduction of NADP to NADPH.</text>
</comment>
<evidence type="ECO:0000256" key="2">
    <source>
        <dbReference type="ARBA" id="ARBA00011738"/>
    </source>
</evidence>
<sequence>MNKLYDIGLVGLSVMGRSLALNMADHGFRVAGYNRSPEVTDRVLREHPHENLSGFYSLEALVSALERPRKVFLMIQAGPAVDAVLEQLLPLLERGDVVMDGGNSYFEDTNRRAETLAEAGIHYFGVGVSGGEEGARRGPSVMPGGPREAYGAVRPILEAVAARAEDDKPCCAYIGPGGAGHYVKMVHNGIEYADMQLIAEAYLLLKYAGGFTNRELAETFAAWDRGELHSYLIGITADIFTRQDDLATGDLIDHILDSAGQKGTGRWTSIESLRQGVDVSMITAACSARVMSNHLERRARAGGRIAAVPVTGVDNKSAFAETVRQALYTGKIIAYAQGFSLLADASGRFGWGLNLGEIASIFRAGCIIQAAFLGDITAAYRADPALESLLLAPFFLDRVNERQEHLRRAAAAAVLGGIPAPALTNAAAYLDGFRARACGANLIQAQRDCFGAHTYERADRPGSFHYDWRKTP</sequence>
<dbReference type="FunFam" id="1.10.1040.10:FF:000032">
    <property type="entry name" value="6-phosphogluconate dehydrogenase, decarboxylating"/>
    <property type="match status" value="1"/>
</dbReference>
<feature type="binding site" evidence="10">
    <location>
        <begin position="75"/>
        <end position="77"/>
    </location>
    <ligand>
        <name>NADP(+)</name>
        <dbReference type="ChEBI" id="CHEBI:58349"/>
    </ligand>
</feature>
<dbReference type="Pfam" id="PF03446">
    <property type="entry name" value="NAD_binding_2"/>
    <property type="match status" value="1"/>
</dbReference>
<feature type="binding site" evidence="9">
    <location>
        <position position="453"/>
    </location>
    <ligand>
        <name>substrate</name>
        <note>ligand shared between dimeric partners</note>
    </ligand>
</feature>
<feature type="binding site" description="in other chain" evidence="9">
    <location>
        <position position="289"/>
    </location>
    <ligand>
        <name>substrate</name>
        <note>ligand shared between dimeric partners</note>
    </ligand>
</feature>
<evidence type="ECO:0000256" key="10">
    <source>
        <dbReference type="PIRSR" id="PIRSR000109-3"/>
    </source>
</evidence>
<feature type="binding site" description="in other chain" evidence="9">
    <location>
        <position position="192"/>
    </location>
    <ligand>
        <name>substrate</name>
        <note>ligand shared between dimeric partners</note>
    </ligand>
</feature>
<dbReference type="NCBIfam" id="TIGR00873">
    <property type="entry name" value="gnd"/>
    <property type="match status" value="1"/>
</dbReference>
<evidence type="ECO:0000313" key="14">
    <source>
        <dbReference type="Proteomes" id="UP000607645"/>
    </source>
</evidence>
<dbReference type="Gene3D" id="3.40.50.720">
    <property type="entry name" value="NAD(P)-binding Rossmann-like Domain"/>
    <property type="match status" value="1"/>
</dbReference>
<keyword evidence="14" id="KW-1185">Reference proteome</keyword>
<dbReference type="InterPro" id="IPR006183">
    <property type="entry name" value="Pgluconate_DH"/>
</dbReference>
<dbReference type="SUPFAM" id="SSF48179">
    <property type="entry name" value="6-phosphogluconate dehydrogenase C-terminal domain-like"/>
    <property type="match status" value="1"/>
</dbReference>
<dbReference type="EC" id="1.1.1.44" evidence="7 11"/>
<dbReference type="GO" id="GO:0019521">
    <property type="term" value="P:D-gluconate metabolic process"/>
    <property type="evidence" value="ECO:0007669"/>
    <property type="project" value="UniProtKB-KW"/>
</dbReference>
<feature type="binding site" description="in other chain" evidence="9">
    <location>
        <begin position="129"/>
        <end position="131"/>
    </location>
    <ligand>
        <name>substrate</name>
        <note>ligand shared between dimeric partners</note>
    </ligand>
</feature>
<feature type="binding site" description="in other chain" evidence="9">
    <location>
        <begin position="187"/>
        <end position="188"/>
    </location>
    <ligand>
        <name>substrate</name>
        <note>ligand shared between dimeric partners</note>
    </ligand>
</feature>
<evidence type="ECO:0000256" key="7">
    <source>
        <dbReference type="PIRNR" id="PIRNR000109"/>
    </source>
</evidence>
<dbReference type="AlphaFoldDB" id="A0A8J6JIH3"/>
<evidence type="ECO:0000256" key="5">
    <source>
        <dbReference type="ARBA" id="ARBA00023064"/>
    </source>
</evidence>
<keyword evidence="3 7" id="KW-0521">NADP</keyword>
<dbReference type="PANTHER" id="PTHR11811">
    <property type="entry name" value="6-PHOSPHOGLUCONATE DEHYDROGENASE"/>
    <property type="match status" value="1"/>
</dbReference>
<evidence type="ECO:0000256" key="8">
    <source>
        <dbReference type="PIRSR" id="PIRSR000109-1"/>
    </source>
</evidence>
<comment type="pathway">
    <text evidence="7 11">Carbohydrate degradation; pentose phosphate pathway; D-ribulose 5-phosphate from D-glucose 6-phosphate (oxidative stage): step 3/3.</text>
</comment>
<dbReference type="InterPro" id="IPR006115">
    <property type="entry name" value="6PGDH_NADP-bd"/>
</dbReference>
<dbReference type="SMART" id="SM01350">
    <property type="entry name" value="6PGD"/>
    <property type="match status" value="1"/>
</dbReference>
<dbReference type="InterPro" id="IPR006114">
    <property type="entry name" value="6PGDH_C"/>
</dbReference>
<evidence type="ECO:0000256" key="6">
    <source>
        <dbReference type="ARBA" id="ARBA00023126"/>
    </source>
</evidence>
<dbReference type="PIRSF" id="PIRSF000109">
    <property type="entry name" value="6PGD"/>
    <property type="match status" value="1"/>
</dbReference>
<dbReference type="EMBL" id="JACOPQ010000004">
    <property type="protein sequence ID" value="MBC5736733.1"/>
    <property type="molecule type" value="Genomic_DNA"/>
</dbReference>
<dbReference type="InterPro" id="IPR006113">
    <property type="entry name" value="6PGDH_Gnd/GntZ"/>
</dbReference>
<dbReference type="GO" id="GO:0006098">
    <property type="term" value="P:pentose-phosphate shunt"/>
    <property type="evidence" value="ECO:0007669"/>
    <property type="project" value="UniProtKB-UniPathway"/>
</dbReference>